<gene>
    <name evidence="2" type="ORF">Theos_0849</name>
</gene>
<keyword evidence="1" id="KW-0732">Signal</keyword>
<name>K7QYV6_THEOS</name>
<dbReference type="EMBL" id="CP003249">
    <property type="protein sequence ID" value="AFV75905.1"/>
    <property type="molecule type" value="Genomic_DNA"/>
</dbReference>
<dbReference type="eggNOG" id="COG4719">
    <property type="taxonomic scope" value="Bacteria"/>
</dbReference>
<dbReference type="HOGENOM" id="CLU_009369_0_0_0"/>
<organism evidence="2 3">
    <name type="scientific">Thermus oshimai JL-2</name>
    <dbReference type="NCBI Taxonomy" id="751945"/>
    <lineage>
        <taxon>Bacteria</taxon>
        <taxon>Thermotogati</taxon>
        <taxon>Deinococcota</taxon>
        <taxon>Deinococci</taxon>
        <taxon>Thermales</taxon>
        <taxon>Thermaceae</taxon>
        <taxon>Thermus</taxon>
    </lineage>
</organism>
<dbReference type="AlphaFoldDB" id="K7QYV6"/>
<dbReference type="OrthoDB" id="28777at2"/>
<dbReference type="KEGG" id="tos:Theos_0849"/>
<evidence type="ECO:0000256" key="1">
    <source>
        <dbReference type="SAM" id="SignalP"/>
    </source>
</evidence>
<dbReference type="Proteomes" id="UP000000211">
    <property type="component" value="Chromosome"/>
</dbReference>
<keyword evidence="3" id="KW-1185">Reference proteome</keyword>
<sequence>MKRLKFLGLGLMALLLGVALAMTPAGTSITNQASASYIDSAGQPRTTTSNQVVTVVQQVYSFTITPNGTESAPGQTKSALPGGQVLFNYVVENTGNGTDTINLATVQGTSDNFDLLSVRIYRDDNCNGAVDAGEPQVTSVTLGMGQQACVAVVATIPATATSGQYGNLNLTGTSQGNPSVTDADNWARAVATTQAALTATKSATPSNVAPGGTVTFTISGANVGGSAAYGVTIPGLGTGILISDVIPTGLTVSTMPTGTAGAGTVSFVYYDGTTWQTLTTLPLTGNGTVAIGMFISGSGAFFPQGAQYTFSFQATVPANAPAGATYANTAVVRFDANGDGDSNDPGETVSSNTTTNTVTATYQPVVGYPGNITLGNETQVVASAYSGQTVSFTNVVRNDGNAPDSFTLTLQNPTFPAGTVCQIYAADGITPISGAIGPLNPGSTQTAVVKCLLPAGYFENPADGTTTTYKVELKATSVNDPSKSDLTTDQLTDILPGYAVDLAAHGYAGDGNATNDNPAAQTANPGQTVYFPLDTYNAGANTDSYNLTASVPTGWSVLFYPDANCDGVMDTPTPAPVTNTGPINPGGTKCYIAAVTVPANATPGSNPVSFTATSATLGTVSDTVTTQVNVNLVAQVLLDPDRAGTVTSPGTIQYTHTLINNSNAPAYCDISASGGNYGWTYQLSPDGTSWYAALGDVYAAPNGGTQTIYVRVLVPAGEPIGRVDVNTLTAQCDVTTGTPDNIYEATDTATETTTIVGGELRLQKSAVSYVGTTPTVRSSDGSQAYPGDYIDYVIVAENIGTGNLTNVKIADPIPAYTTFLSMAATTTGFPSGATVLYSTDGNAWSPTPPSSVATGQSVYVGVDTDGNGTIDANDVMPPAARITLVLRVQVQ</sequence>
<dbReference type="Gene3D" id="2.60.40.740">
    <property type="match status" value="1"/>
</dbReference>
<protein>
    <submittedName>
        <fullName evidence="2">Conserved repeat protein</fullName>
    </submittedName>
</protein>
<dbReference type="PATRIC" id="fig|751945.3.peg.838"/>
<proteinExistence type="predicted"/>
<dbReference type="PROSITE" id="PS00018">
    <property type="entry name" value="EF_HAND_1"/>
    <property type="match status" value="1"/>
</dbReference>
<reference evidence="2 3" key="1">
    <citation type="journal article" date="2013" name="Genome Announc.">
        <title>Whole Genome Sequencing of Thermus oshimai JL-2 and Thermus thermophilus JL-18, Incomplete Denitrifiers from the United States Great Basin.</title>
        <authorList>
            <person name="Murugapiran S.K."/>
            <person name="Huntemann M."/>
            <person name="Wei C.L."/>
            <person name="Han J."/>
            <person name="Detter J.C."/>
            <person name="Han C.S."/>
            <person name="Erkkila T.H."/>
            <person name="Teshima H."/>
            <person name="Chen A."/>
            <person name="Kyrpides N."/>
            <person name="Mavrommatis K."/>
            <person name="Markowitz V."/>
            <person name="Szeto E."/>
            <person name="Ivanova N."/>
            <person name="Pagani I."/>
            <person name="Lam J."/>
            <person name="McDonald A.I."/>
            <person name="Dodsworth J.A."/>
            <person name="Pati A."/>
            <person name="Goodwin L."/>
            <person name="Peters L."/>
            <person name="Pitluck S."/>
            <person name="Woyke T."/>
            <person name="Hedlund B.P."/>
        </authorList>
    </citation>
    <scope>NUCLEOTIDE SEQUENCE</scope>
    <source>
        <strain evidence="2 3">JL-2</strain>
    </source>
</reference>
<feature type="chain" id="PRO_5003910061" evidence="1">
    <location>
        <begin position="22"/>
        <end position="891"/>
    </location>
</feature>
<evidence type="ECO:0000313" key="2">
    <source>
        <dbReference type="EMBL" id="AFV75905.1"/>
    </source>
</evidence>
<feature type="signal peptide" evidence="1">
    <location>
        <begin position="1"/>
        <end position="21"/>
    </location>
</feature>
<dbReference type="InterPro" id="IPR051172">
    <property type="entry name" value="Chlamydia_OmcB"/>
</dbReference>
<evidence type="ECO:0000313" key="3">
    <source>
        <dbReference type="Proteomes" id="UP000000211"/>
    </source>
</evidence>
<dbReference type="STRING" id="751945.Theos_0849"/>
<dbReference type="InterPro" id="IPR018247">
    <property type="entry name" value="EF_Hand_1_Ca_BS"/>
</dbReference>
<dbReference type="RefSeq" id="WP_016329097.1">
    <property type="nucleotide sequence ID" value="NC_019386.1"/>
</dbReference>
<dbReference type="InterPro" id="IPR047589">
    <property type="entry name" value="DUF11_rpt"/>
</dbReference>
<dbReference type="eggNOG" id="COG1470">
    <property type="taxonomic scope" value="Bacteria"/>
</dbReference>
<dbReference type="PANTHER" id="PTHR34819">
    <property type="entry name" value="LARGE CYSTEINE-RICH PERIPLASMIC PROTEIN OMCB"/>
    <property type="match status" value="1"/>
</dbReference>
<accession>K7QYV6</accession>
<dbReference type="NCBIfam" id="TIGR01451">
    <property type="entry name" value="B_ant_repeat"/>
    <property type="match status" value="1"/>
</dbReference>